<organism evidence="1 2">
    <name type="scientific">Rhizobium aquaticum</name>
    <dbReference type="NCBI Taxonomy" id="1549636"/>
    <lineage>
        <taxon>Bacteria</taxon>
        <taxon>Pseudomonadati</taxon>
        <taxon>Pseudomonadota</taxon>
        <taxon>Alphaproteobacteria</taxon>
        <taxon>Hyphomicrobiales</taxon>
        <taxon>Rhizobiaceae</taxon>
        <taxon>Rhizobium/Agrobacterium group</taxon>
        <taxon>Rhizobium</taxon>
    </lineage>
</organism>
<keyword evidence="2" id="KW-1185">Reference proteome</keyword>
<evidence type="ECO:0000313" key="1">
    <source>
        <dbReference type="EMBL" id="MET3613162.1"/>
    </source>
</evidence>
<dbReference type="Proteomes" id="UP001549047">
    <property type="component" value="Unassembled WGS sequence"/>
</dbReference>
<comment type="caution">
    <text evidence="1">The sequence shown here is derived from an EMBL/GenBank/DDBJ whole genome shotgun (WGS) entry which is preliminary data.</text>
</comment>
<dbReference type="RefSeq" id="WP_354555652.1">
    <property type="nucleotide sequence ID" value="NZ_JBEPMB010000001.1"/>
</dbReference>
<reference evidence="1 2" key="1">
    <citation type="submission" date="2024-06" db="EMBL/GenBank/DDBJ databases">
        <title>Genomic Encyclopedia of Type Strains, Phase IV (KMG-IV): sequencing the most valuable type-strain genomes for metagenomic binning, comparative biology and taxonomic classification.</title>
        <authorList>
            <person name="Goeker M."/>
        </authorList>
    </citation>
    <scope>NUCLEOTIDE SEQUENCE [LARGE SCALE GENOMIC DNA]</scope>
    <source>
        <strain evidence="1 2">DSM 29780</strain>
    </source>
</reference>
<protein>
    <submittedName>
        <fullName evidence="1">Uncharacterized protein</fullName>
    </submittedName>
</protein>
<proteinExistence type="predicted"/>
<gene>
    <name evidence="1" type="ORF">ABID16_001467</name>
</gene>
<sequence length="51" mass="5224">MADKAASNVNINLVDQYKPVGLKAVLAAALMCANDPKKKGVEPAKTAGKVA</sequence>
<dbReference type="EMBL" id="JBEPMB010000001">
    <property type="protein sequence ID" value="MET3613162.1"/>
    <property type="molecule type" value="Genomic_DNA"/>
</dbReference>
<name>A0ABV2IXE7_9HYPH</name>
<accession>A0ABV2IXE7</accession>
<evidence type="ECO:0000313" key="2">
    <source>
        <dbReference type="Proteomes" id="UP001549047"/>
    </source>
</evidence>